<organism evidence="4 5">
    <name type="scientific">Nakaseomyces bracarensis</name>
    <dbReference type="NCBI Taxonomy" id="273131"/>
    <lineage>
        <taxon>Eukaryota</taxon>
        <taxon>Fungi</taxon>
        <taxon>Dikarya</taxon>
        <taxon>Ascomycota</taxon>
        <taxon>Saccharomycotina</taxon>
        <taxon>Saccharomycetes</taxon>
        <taxon>Saccharomycetales</taxon>
        <taxon>Saccharomycetaceae</taxon>
        <taxon>Nakaseomyces</taxon>
    </lineage>
</organism>
<gene>
    <name evidence="4" type="ORF">RNJ44_04688</name>
</gene>
<dbReference type="PANTHER" id="PTHR28518:SF1">
    <property type="entry name" value="TRNA-SPLICING ENDONUCLEASE SUBUNIT SEN15"/>
    <property type="match status" value="1"/>
</dbReference>
<evidence type="ECO:0000256" key="2">
    <source>
        <dbReference type="ARBA" id="ARBA00022694"/>
    </source>
</evidence>
<dbReference type="InterPro" id="IPR042777">
    <property type="entry name" value="Sen15_fungi"/>
</dbReference>
<dbReference type="SUPFAM" id="SSF53032">
    <property type="entry name" value="tRNA-intron endonuclease catalytic domain-like"/>
    <property type="match status" value="1"/>
</dbReference>
<evidence type="ECO:0000313" key="5">
    <source>
        <dbReference type="Proteomes" id="UP001623330"/>
    </source>
</evidence>
<dbReference type="Pfam" id="PF09631">
    <property type="entry name" value="Sen15"/>
    <property type="match status" value="1"/>
</dbReference>
<dbReference type="Proteomes" id="UP001623330">
    <property type="component" value="Unassembled WGS sequence"/>
</dbReference>
<dbReference type="InterPro" id="IPR018593">
    <property type="entry name" value="tRNA-endonuc_su_Sen15"/>
</dbReference>
<dbReference type="InterPro" id="IPR011856">
    <property type="entry name" value="tRNA_endonuc-like_dom_sf"/>
</dbReference>
<comment type="caution">
    <text evidence="4">The sequence shown here is derived from an EMBL/GenBank/DDBJ whole genome shotgun (WGS) entry which is preliminary data.</text>
</comment>
<evidence type="ECO:0000313" key="4">
    <source>
        <dbReference type="EMBL" id="KAL3232772.1"/>
    </source>
</evidence>
<evidence type="ECO:0000259" key="3">
    <source>
        <dbReference type="Pfam" id="PF09631"/>
    </source>
</evidence>
<keyword evidence="4" id="KW-0378">Hydrolase</keyword>
<reference evidence="4 5" key="1">
    <citation type="submission" date="2024-05" db="EMBL/GenBank/DDBJ databases">
        <title>Long read based assembly of the Candida bracarensis genome reveals expanded adhesin content.</title>
        <authorList>
            <person name="Marcet-Houben M."/>
            <person name="Ksiezopolska E."/>
            <person name="Gabaldon T."/>
        </authorList>
    </citation>
    <scope>NUCLEOTIDE SEQUENCE [LARGE SCALE GENOMIC DNA]</scope>
    <source>
        <strain evidence="4 5">CBM6</strain>
    </source>
</reference>
<dbReference type="Gene3D" id="3.40.1350.10">
    <property type="match status" value="1"/>
</dbReference>
<dbReference type="EMBL" id="JBEVYD010000005">
    <property type="protein sequence ID" value="KAL3232772.1"/>
    <property type="molecule type" value="Genomic_DNA"/>
</dbReference>
<name>A0ABR4NVX6_9SACH</name>
<keyword evidence="4" id="KW-0255">Endonuclease</keyword>
<sequence length="126" mass="14836">MNSLTDRVRQNLVHFHQWTSVELVPRSLPWKNDRLIQVLTGRPPNKLSNDDQEEEINGQNRPLMEHILPVEMSQYKEGYLTLECMDKIFNELCPNDLNRILLAIVNDDGTVLYYFAHKGIYKPKRN</sequence>
<dbReference type="InterPro" id="IPR036167">
    <property type="entry name" value="tRNA_intron_Endo_cat-like_sf"/>
</dbReference>
<protein>
    <submittedName>
        <fullName evidence="4">tRNA-splicing endonuclease subunit SEN15</fullName>
    </submittedName>
</protein>
<proteinExistence type="inferred from homology"/>
<keyword evidence="4" id="KW-0540">Nuclease</keyword>
<keyword evidence="2" id="KW-0819">tRNA processing</keyword>
<dbReference type="GO" id="GO:0004519">
    <property type="term" value="F:endonuclease activity"/>
    <property type="evidence" value="ECO:0007669"/>
    <property type="project" value="UniProtKB-KW"/>
</dbReference>
<evidence type="ECO:0000256" key="1">
    <source>
        <dbReference type="ARBA" id="ARBA00006091"/>
    </source>
</evidence>
<dbReference type="PANTHER" id="PTHR28518">
    <property type="entry name" value="TRNA-SPLICING ENDONUCLEASE SUBUNIT SEN15"/>
    <property type="match status" value="1"/>
</dbReference>
<feature type="domain" description="tRNA-splicing endonuclease subunit Sen15" evidence="3">
    <location>
        <begin position="8"/>
        <end position="126"/>
    </location>
</feature>
<comment type="similarity">
    <text evidence="1">Belongs to the SEN15 family.</text>
</comment>
<keyword evidence="5" id="KW-1185">Reference proteome</keyword>
<accession>A0ABR4NVX6</accession>